<keyword evidence="2" id="KW-1185">Reference proteome</keyword>
<gene>
    <name evidence="1" type="ORF">SAMN05216210_2005</name>
</gene>
<name>A0A1H2G2X3_9GAMM</name>
<organism evidence="1 2">
    <name type="scientific">Halopseudomonas salegens</name>
    <dbReference type="NCBI Taxonomy" id="1434072"/>
    <lineage>
        <taxon>Bacteria</taxon>
        <taxon>Pseudomonadati</taxon>
        <taxon>Pseudomonadota</taxon>
        <taxon>Gammaproteobacteria</taxon>
        <taxon>Pseudomonadales</taxon>
        <taxon>Pseudomonadaceae</taxon>
        <taxon>Halopseudomonas</taxon>
    </lineage>
</organism>
<reference evidence="2" key="1">
    <citation type="submission" date="2016-10" db="EMBL/GenBank/DDBJ databases">
        <authorList>
            <person name="Varghese N."/>
            <person name="Submissions S."/>
        </authorList>
    </citation>
    <scope>NUCLEOTIDE SEQUENCE [LARGE SCALE GENOMIC DNA]</scope>
    <source>
        <strain evidence="2">CECT 8338</strain>
    </source>
</reference>
<dbReference type="AlphaFoldDB" id="A0A1H2G2X3"/>
<evidence type="ECO:0000313" key="2">
    <source>
        <dbReference type="Proteomes" id="UP000243924"/>
    </source>
</evidence>
<protein>
    <submittedName>
        <fullName evidence="1">Uncharacterized protein</fullName>
    </submittedName>
</protein>
<sequence length="173" mass="19555">MFSVIQQTEVVLIVRAIIVFTFLLAAGCSEPYPAADQEIGPNGEPPEALELIYQKQFLAEEKNYVLAFGIVHRFLVDNQFSVSYNPCFDDVLNIRKRKKGFTCIAVQADQGPPTKVYFRLIVDEVLFNQLDNDNRWFFSIEIYGFGSEQSLIDDFSAAVEPGLAQLYVGEQGR</sequence>
<evidence type="ECO:0000313" key="1">
    <source>
        <dbReference type="EMBL" id="SDU14022.1"/>
    </source>
</evidence>
<proteinExistence type="predicted"/>
<accession>A0A1H2G2X3</accession>
<dbReference type="STRING" id="1434072.SAMN05216210_2005"/>
<dbReference type="EMBL" id="LT629787">
    <property type="protein sequence ID" value="SDU14022.1"/>
    <property type="molecule type" value="Genomic_DNA"/>
</dbReference>
<dbReference type="Proteomes" id="UP000243924">
    <property type="component" value="Chromosome I"/>
</dbReference>